<reference evidence="1 2" key="1">
    <citation type="journal article" date="2012" name="Science">
        <title>The Paleozoic origin of enzymatic lignin decomposition reconstructed from 31 fungal genomes.</title>
        <authorList>
            <person name="Floudas D."/>
            <person name="Binder M."/>
            <person name="Riley R."/>
            <person name="Barry K."/>
            <person name="Blanchette R.A."/>
            <person name="Henrissat B."/>
            <person name="Martinez A.T."/>
            <person name="Otillar R."/>
            <person name="Spatafora J.W."/>
            <person name="Yadav J.S."/>
            <person name="Aerts A."/>
            <person name="Benoit I."/>
            <person name="Boyd A."/>
            <person name="Carlson A."/>
            <person name="Copeland A."/>
            <person name="Coutinho P.M."/>
            <person name="de Vries R.P."/>
            <person name="Ferreira P."/>
            <person name="Findley K."/>
            <person name="Foster B."/>
            <person name="Gaskell J."/>
            <person name="Glotzer D."/>
            <person name="Gorecki P."/>
            <person name="Heitman J."/>
            <person name="Hesse C."/>
            <person name="Hori C."/>
            <person name="Igarashi K."/>
            <person name="Jurgens J.A."/>
            <person name="Kallen N."/>
            <person name="Kersten P."/>
            <person name="Kohler A."/>
            <person name="Kuees U."/>
            <person name="Kumar T.K.A."/>
            <person name="Kuo A."/>
            <person name="LaButti K."/>
            <person name="Larrondo L.F."/>
            <person name="Lindquist E."/>
            <person name="Ling A."/>
            <person name="Lombard V."/>
            <person name="Lucas S."/>
            <person name="Lundell T."/>
            <person name="Martin R."/>
            <person name="McLaughlin D.J."/>
            <person name="Morgenstern I."/>
            <person name="Morin E."/>
            <person name="Murat C."/>
            <person name="Nagy L.G."/>
            <person name="Nolan M."/>
            <person name="Ohm R.A."/>
            <person name="Patyshakuliyeva A."/>
            <person name="Rokas A."/>
            <person name="Ruiz-Duenas F.J."/>
            <person name="Sabat G."/>
            <person name="Salamov A."/>
            <person name="Samejima M."/>
            <person name="Schmutz J."/>
            <person name="Slot J.C."/>
            <person name="St John F."/>
            <person name="Stenlid J."/>
            <person name="Sun H."/>
            <person name="Sun S."/>
            <person name="Syed K."/>
            <person name="Tsang A."/>
            <person name="Wiebenga A."/>
            <person name="Young D."/>
            <person name="Pisabarro A."/>
            <person name="Eastwood D.C."/>
            <person name="Martin F."/>
            <person name="Cullen D."/>
            <person name="Grigoriev I.V."/>
            <person name="Hibbett D.S."/>
        </authorList>
    </citation>
    <scope>NUCLEOTIDE SEQUENCE [LARGE SCALE GENOMIC DNA]</scope>
    <source>
        <strain evidence="1 2">DJM-731 SS1</strain>
    </source>
</reference>
<dbReference type="GeneID" id="63683999"/>
<name>M5G1F4_DACPD</name>
<accession>M5G1F4</accession>
<evidence type="ECO:0000313" key="1">
    <source>
        <dbReference type="EMBL" id="EJT99656.1"/>
    </source>
</evidence>
<dbReference type="AlphaFoldDB" id="M5G1F4"/>
<dbReference type="HOGENOM" id="CLU_1948755_0_0_1"/>
<dbReference type="EMBL" id="JH795869">
    <property type="protein sequence ID" value="EJT99656.1"/>
    <property type="molecule type" value="Genomic_DNA"/>
</dbReference>
<evidence type="ECO:0000313" key="2">
    <source>
        <dbReference type="Proteomes" id="UP000030653"/>
    </source>
</evidence>
<organism evidence="1 2">
    <name type="scientific">Dacryopinax primogenitus (strain DJM 731)</name>
    <name type="common">Brown rot fungus</name>
    <dbReference type="NCBI Taxonomy" id="1858805"/>
    <lineage>
        <taxon>Eukaryota</taxon>
        <taxon>Fungi</taxon>
        <taxon>Dikarya</taxon>
        <taxon>Basidiomycota</taxon>
        <taxon>Agaricomycotina</taxon>
        <taxon>Dacrymycetes</taxon>
        <taxon>Dacrymycetales</taxon>
        <taxon>Dacrymycetaceae</taxon>
        <taxon>Dacryopinax</taxon>
    </lineage>
</organism>
<dbReference type="Proteomes" id="UP000030653">
    <property type="component" value="Unassembled WGS sequence"/>
</dbReference>
<keyword evidence="2" id="KW-1185">Reference proteome</keyword>
<sequence>MSLVSKKRALSNLVHSRLSTGLVAAHLSATGRRPECEATLDELTRWKLSAPFSTSVCFNFRTSPTPSSPHSPPVTTHAMLFHVQGGICHLTPLFLTLLSGPGHCLPTYPSAACFANLARPNNSLAHDRW</sequence>
<proteinExistence type="predicted"/>
<dbReference type="RefSeq" id="XP_040626554.1">
    <property type="nucleotide sequence ID" value="XM_040768937.1"/>
</dbReference>
<protein>
    <submittedName>
        <fullName evidence="1">Uncharacterized protein</fullName>
    </submittedName>
</protein>
<gene>
    <name evidence="1" type="ORF">DACRYDRAFT_109761</name>
</gene>